<evidence type="ECO:0000313" key="2">
    <source>
        <dbReference type="EMBL" id="KAL3271959.1"/>
    </source>
</evidence>
<dbReference type="EMBL" id="JABFTP020000042">
    <property type="protein sequence ID" value="KAL3271959.1"/>
    <property type="molecule type" value="Genomic_DNA"/>
</dbReference>
<dbReference type="Proteomes" id="UP001516400">
    <property type="component" value="Unassembled WGS sequence"/>
</dbReference>
<name>A0ABD2MZZ6_9CUCU</name>
<dbReference type="PROSITE" id="PS51762">
    <property type="entry name" value="GH16_2"/>
    <property type="match status" value="1"/>
</dbReference>
<dbReference type="InterPro" id="IPR050546">
    <property type="entry name" value="Glycosyl_Hydrlase_16"/>
</dbReference>
<dbReference type="Gene3D" id="2.60.120.200">
    <property type="match status" value="1"/>
</dbReference>
<comment type="caution">
    <text evidence="2">The sequence shown here is derived from an EMBL/GenBank/DDBJ whole genome shotgun (WGS) entry which is preliminary data.</text>
</comment>
<organism evidence="2 3">
    <name type="scientific">Cryptolaemus montrouzieri</name>
    <dbReference type="NCBI Taxonomy" id="559131"/>
    <lineage>
        <taxon>Eukaryota</taxon>
        <taxon>Metazoa</taxon>
        <taxon>Ecdysozoa</taxon>
        <taxon>Arthropoda</taxon>
        <taxon>Hexapoda</taxon>
        <taxon>Insecta</taxon>
        <taxon>Pterygota</taxon>
        <taxon>Neoptera</taxon>
        <taxon>Endopterygota</taxon>
        <taxon>Coleoptera</taxon>
        <taxon>Polyphaga</taxon>
        <taxon>Cucujiformia</taxon>
        <taxon>Coccinelloidea</taxon>
        <taxon>Coccinellidae</taxon>
        <taxon>Scymninae</taxon>
        <taxon>Scymnini</taxon>
        <taxon>Cryptolaemus</taxon>
    </lineage>
</organism>
<dbReference type="InterPro" id="IPR013320">
    <property type="entry name" value="ConA-like_dom_sf"/>
</dbReference>
<feature type="domain" description="GH16" evidence="1">
    <location>
        <begin position="111"/>
        <end position="401"/>
    </location>
</feature>
<evidence type="ECO:0000259" key="1">
    <source>
        <dbReference type="PROSITE" id="PS51762"/>
    </source>
</evidence>
<evidence type="ECO:0000313" key="3">
    <source>
        <dbReference type="Proteomes" id="UP001516400"/>
    </source>
</evidence>
<dbReference type="PANTHER" id="PTHR10963:SF60">
    <property type="entry name" value="GRAM-NEGATIVE BACTERIA-BINDING PROTEIN 1-RELATED"/>
    <property type="match status" value="1"/>
</dbReference>
<sequence>MLNMLHPEIENIDSFTMEIDHIRGYLGKVSNSVYMECGRWVCYNPNIKLHQGYKIIFSAFFESQGTKYRIGGNSQTWEIKHFQPLDKFTFSCCEKSSTEIRRQPQICKKELLFDSNFNERIVDSSQWKREHFIPDEANFEFCSYQNSDENSYIGGGHLFISAKPFRNEEDVLGTLNLTIGCTRDSLKECTMTSDRGFILPPVVSARMKNKINFKYGTISIRARLPMGDWLYPEVYLESDKPPFRRIWIAYARGNKRLITKERLELGRNMLFGGPVLDILEPERSQYLSYTKTESHGQFHTYQVVWEPTKITLWFDNQVYGKYGNDISSQFNDPMHLVLGVGVGGIADFPDGSITTDNTTKPWENFERLQFKKFFKARDNWLSTWDVGRSYMEVDFVRIWAL</sequence>
<protein>
    <recommendedName>
        <fullName evidence="1">GH16 domain-containing protein</fullName>
    </recommendedName>
</protein>
<accession>A0ABD2MZZ6</accession>
<dbReference type="SUPFAM" id="SSF49899">
    <property type="entry name" value="Concanavalin A-like lectins/glucanases"/>
    <property type="match status" value="1"/>
</dbReference>
<dbReference type="PANTHER" id="PTHR10963">
    <property type="entry name" value="GLYCOSYL HYDROLASE-RELATED"/>
    <property type="match status" value="1"/>
</dbReference>
<dbReference type="Pfam" id="PF00722">
    <property type="entry name" value="Glyco_hydro_16"/>
    <property type="match status" value="1"/>
</dbReference>
<reference evidence="2 3" key="1">
    <citation type="journal article" date="2021" name="BMC Biol.">
        <title>Horizontally acquired antibacterial genes associated with adaptive radiation of ladybird beetles.</title>
        <authorList>
            <person name="Li H.S."/>
            <person name="Tang X.F."/>
            <person name="Huang Y.H."/>
            <person name="Xu Z.Y."/>
            <person name="Chen M.L."/>
            <person name="Du X.Y."/>
            <person name="Qiu B.Y."/>
            <person name="Chen P.T."/>
            <person name="Zhang W."/>
            <person name="Slipinski A."/>
            <person name="Escalona H.E."/>
            <person name="Waterhouse R.M."/>
            <person name="Zwick A."/>
            <person name="Pang H."/>
        </authorList>
    </citation>
    <scope>NUCLEOTIDE SEQUENCE [LARGE SCALE GENOMIC DNA]</scope>
    <source>
        <strain evidence="2">SYSU2018</strain>
    </source>
</reference>
<proteinExistence type="predicted"/>
<gene>
    <name evidence="2" type="ORF">HHI36_022429</name>
</gene>
<dbReference type="InterPro" id="IPR000757">
    <property type="entry name" value="Beta-glucanase-like"/>
</dbReference>
<dbReference type="AlphaFoldDB" id="A0ABD2MZZ6"/>
<keyword evidence="3" id="KW-1185">Reference proteome</keyword>